<proteinExistence type="predicted"/>
<protein>
    <submittedName>
        <fullName evidence="1">Uncharacterized protein</fullName>
    </submittedName>
</protein>
<organism evidence="1 2">
    <name type="scientific">Naganishia adeliensis</name>
    <dbReference type="NCBI Taxonomy" id="92952"/>
    <lineage>
        <taxon>Eukaryota</taxon>
        <taxon>Fungi</taxon>
        <taxon>Dikarya</taxon>
        <taxon>Basidiomycota</taxon>
        <taxon>Agaricomycotina</taxon>
        <taxon>Tremellomycetes</taxon>
        <taxon>Filobasidiales</taxon>
        <taxon>Filobasidiaceae</taxon>
        <taxon>Naganishia</taxon>
    </lineage>
</organism>
<evidence type="ECO:0000313" key="2">
    <source>
        <dbReference type="Proteomes" id="UP001230649"/>
    </source>
</evidence>
<sequence>MSATASATEKLNSVPDEQRLLDPDELELSFLMNSLQHIEKGNAQHFQQQRVDAADKLRKCAQAMRITADASTPPDGQTYGTALGKHFAWNAVHLNSDKVKGSTELQQLLGEWRGNPPYAVFWAQVQEGYLSVIDMERSKVKAQKLASQYKEKLSELPSTDSL</sequence>
<reference evidence="1" key="1">
    <citation type="submission" date="2023-04" db="EMBL/GenBank/DDBJ databases">
        <title>Draft Genome sequencing of Naganishia species isolated from polar environments using Oxford Nanopore Technology.</title>
        <authorList>
            <person name="Leo P."/>
            <person name="Venkateswaran K."/>
        </authorList>
    </citation>
    <scope>NUCLEOTIDE SEQUENCE</scope>
    <source>
        <strain evidence="1">MNA-CCFEE 5262</strain>
    </source>
</reference>
<comment type="caution">
    <text evidence="1">The sequence shown here is derived from an EMBL/GenBank/DDBJ whole genome shotgun (WGS) entry which is preliminary data.</text>
</comment>
<dbReference type="EMBL" id="JASBWS010000229">
    <property type="protein sequence ID" value="KAJ9090709.1"/>
    <property type="molecule type" value="Genomic_DNA"/>
</dbReference>
<accession>A0ACC2UUT6</accession>
<dbReference type="Proteomes" id="UP001230649">
    <property type="component" value="Unassembled WGS sequence"/>
</dbReference>
<keyword evidence="2" id="KW-1185">Reference proteome</keyword>
<evidence type="ECO:0000313" key="1">
    <source>
        <dbReference type="EMBL" id="KAJ9090709.1"/>
    </source>
</evidence>
<name>A0ACC2UUT6_9TREE</name>
<gene>
    <name evidence="1" type="ORF">QFC20_007849</name>
</gene>